<proteinExistence type="predicted"/>
<reference evidence="2 3" key="1">
    <citation type="submission" date="2018-08" db="EMBL/GenBank/DDBJ databases">
        <title>The multiple taxonomic identification of Sphingomonas gilva.</title>
        <authorList>
            <person name="Zhu D."/>
            <person name="Zheng S."/>
        </authorList>
    </citation>
    <scope>NUCLEOTIDE SEQUENCE [LARGE SCALE GENOMIC DNA]</scope>
    <source>
        <strain evidence="2 3">ZDH117</strain>
    </source>
</reference>
<evidence type="ECO:0000313" key="2">
    <source>
        <dbReference type="EMBL" id="RHW16585.1"/>
    </source>
</evidence>
<dbReference type="RefSeq" id="WP_118864897.1">
    <property type="nucleotide sequence ID" value="NZ_QWLV01000008.1"/>
</dbReference>
<feature type="domain" description="Hemerythrin-like" evidence="1">
    <location>
        <begin position="39"/>
        <end position="148"/>
    </location>
</feature>
<keyword evidence="3" id="KW-1185">Reference proteome</keyword>
<organism evidence="2 3">
    <name type="scientific">Sphingomonas gilva</name>
    <dbReference type="NCBI Taxonomy" id="2305907"/>
    <lineage>
        <taxon>Bacteria</taxon>
        <taxon>Pseudomonadati</taxon>
        <taxon>Pseudomonadota</taxon>
        <taxon>Alphaproteobacteria</taxon>
        <taxon>Sphingomonadales</taxon>
        <taxon>Sphingomonadaceae</taxon>
        <taxon>Sphingomonas</taxon>
    </lineage>
</organism>
<dbReference type="AlphaFoldDB" id="A0A396RZQ7"/>
<dbReference type="Proteomes" id="UP000266693">
    <property type="component" value="Unassembled WGS sequence"/>
</dbReference>
<name>A0A396RZQ7_9SPHN</name>
<accession>A0A396RZQ7</accession>
<gene>
    <name evidence="2" type="ORF">D1610_14405</name>
</gene>
<comment type="caution">
    <text evidence="2">The sequence shown here is derived from an EMBL/GenBank/DDBJ whole genome shotgun (WGS) entry which is preliminary data.</text>
</comment>
<dbReference type="PANTHER" id="PTHR35585:SF1">
    <property type="entry name" value="HHE DOMAIN PROTEIN (AFU_ORTHOLOGUE AFUA_4G00730)"/>
    <property type="match status" value="1"/>
</dbReference>
<evidence type="ECO:0000259" key="1">
    <source>
        <dbReference type="Pfam" id="PF01814"/>
    </source>
</evidence>
<dbReference type="Pfam" id="PF01814">
    <property type="entry name" value="Hemerythrin"/>
    <property type="match status" value="1"/>
</dbReference>
<sequence>MSVLDKVIAAVTPPEGEEARADARQRARATAQPGDWFSLILDHHLKLEDAFAAVKAAGDPASRRAAQKHLGVVLTGHAIAEEAVIYPAMGETGEKMHAELGYNEQAMVKMQMAMLEALDPMSQDYLDKLEHIRGAVAHHMYQEEGTWFIDLKESAPMAEQATLTARYKEEWDRYVGSDA</sequence>
<dbReference type="OrthoDB" id="7061066at2"/>
<dbReference type="PANTHER" id="PTHR35585">
    <property type="entry name" value="HHE DOMAIN PROTEIN (AFU_ORTHOLOGUE AFUA_4G00730)"/>
    <property type="match status" value="1"/>
</dbReference>
<protein>
    <submittedName>
        <fullName evidence="2">Hemerythrin domain-containing protein</fullName>
    </submittedName>
</protein>
<evidence type="ECO:0000313" key="3">
    <source>
        <dbReference type="Proteomes" id="UP000266693"/>
    </source>
</evidence>
<dbReference type="EMBL" id="QWLV01000008">
    <property type="protein sequence ID" value="RHW16585.1"/>
    <property type="molecule type" value="Genomic_DNA"/>
</dbReference>
<dbReference type="InterPro" id="IPR012312">
    <property type="entry name" value="Hemerythrin-like"/>
</dbReference>